<dbReference type="InterPro" id="IPR006035">
    <property type="entry name" value="Ureohydrolase"/>
</dbReference>
<dbReference type="Gene3D" id="3.40.800.10">
    <property type="entry name" value="Ureohydrolase domain"/>
    <property type="match status" value="1"/>
</dbReference>
<evidence type="ECO:0000256" key="2">
    <source>
        <dbReference type="ARBA" id="ARBA00022801"/>
    </source>
</evidence>
<protein>
    <submittedName>
        <fullName evidence="6">Formimidoylglutamase</fullName>
        <ecNumber evidence="6">3.5.3.8</ecNumber>
    </submittedName>
</protein>
<evidence type="ECO:0000313" key="7">
    <source>
        <dbReference type="Proteomes" id="UP001596364"/>
    </source>
</evidence>
<evidence type="ECO:0000256" key="1">
    <source>
        <dbReference type="ARBA" id="ARBA00022723"/>
    </source>
</evidence>
<evidence type="ECO:0000256" key="5">
    <source>
        <dbReference type="PROSITE-ProRule" id="PRU00742"/>
    </source>
</evidence>
<evidence type="ECO:0000313" key="6">
    <source>
        <dbReference type="EMBL" id="MFC6441303.1"/>
    </source>
</evidence>
<organism evidence="6 7">
    <name type="scientific">Pseudobowmanella zhangzhouensis</name>
    <dbReference type="NCBI Taxonomy" id="1537679"/>
    <lineage>
        <taxon>Bacteria</taxon>
        <taxon>Pseudomonadati</taxon>
        <taxon>Pseudomonadota</taxon>
        <taxon>Gammaproteobacteria</taxon>
        <taxon>Alteromonadales</taxon>
        <taxon>Alteromonadaceae</taxon>
    </lineage>
</organism>
<keyword evidence="4" id="KW-0464">Manganese</keyword>
<dbReference type="CDD" id="cd09988">
    <property type="entry name" value="Formimidoylglutamase"/>
    <property type="match status" value="1"/>
</dbReference>
<dbReference type="PROSITE" id="PS51409">
    <property type="entry name" value="ARGINASE_2"/>
    <property type="match status" value="1"/>
</dbReference>
<evidence type="ECO:0000256" key="4">
    <source>
        <dbReference type="ARBA" id="ARBA00023211"/>
    </source>
</evidence>
<keyword evidence="3" id="KW-0369">Histidine metabolism</keyword>
<dbReference type="InterPro" id="IPR023696">
    <property type="entry name" value="Ureohydrolase_dom_sf"/>
</dbReference>
<dbReference type="GO" id="GO:0050415">
    <property type="term" value="F:formimidoylglutamase activity"/>
    <property type="evidence" value="ECO:0007669"/>
    <property type="project" value="UniProtKB-EC"/>
</dbReference>
<dbReference type="Pfam" id="PF00491">
    <property type="entry name" value="Arginase"/>
    <property type="match status" value="1"/>
</dbReference>
<keyword evidence="1" id="KW-0479">Metal-binding</keyword>
<accession>A0ABW1XPK7</accession>
<dbReference type="Proteomes" id="UP001596364">
    <property type="component" value="Unassembled WGS sequence"/>
</dbReference>
<dbReference type="EMBL" id="JBHSUS010000001">
    <property type="protein sequence ID" value="MFC6441303.1"/>
    <property type="molecule type" value="Genomic_DNA"/>
</dbReference>
<dbReference type="PANTHER" id="PTHR11358:SF35">
    <property type="entry name" value="FORMIMIDOYLGLUTAMASE"/>
    <property type="match status" value="1"/>
</dbReference>
<gene>
    <name evidence="6" type="ORF">ACFP85_14210</name>
</gene>
<dbReference type="RefSeq" id="WP_254426556.1">
    <property type="nucleotide sequence ID" value="NZ_JBHSUS010000001.1"/>
</dbReference>
<evidence type="ECO:0000256" key="3">
    <source>
        <dbReference type="ARBA" id="ARBA00022808"/>
    </source>
</evidence>
<keyword evidence="2 6" id="KW-0378">Hydrolase</keyword>
<reference evidence="7" key="1">
    <citation type="journal article" date="2019" name="Int. J. Syst. Evol. Microbiol.">
        <title>The Global Catalogue of Microorganisms (GCM) 10K type strain sequencing project: providing services to taxonomists for standard genome sequencing and annotation.</title>
        <authorList>
            <consortium name="The Broad Institute Genomics Platform"/>
            <consortium name="The Broad Institute Genome Sequencing Center for Infectious Disease"/>
            <person name="Wu L."/>
            <person name="Ma J."/>
        </authorList>
    </citation>
    <scope>NUCLEOTIDE SEQUENCE [LARGE SCALE GENOMIC DNA]</scope>
    <source>
        <strain evidence="7">CGMCC 1.16031</strain>
    </source>
</reference>
<dbReference type="SUPFAM" id="SSF52768">
    <property type="entry name" value="Arginase/deacetylase"/>
    <property type="match status" value="1"/>
</dbReference>
<comment type="similarity">
    <text evidence="5">Belongs to the arginase family.</text>
</comment>
<sequence length="340" mass="36854">MSNPSYAFTVFTADERDTLLQLRAGEVRLGERMGLLTPAFDLDEAYQQGYRYALLGVPEDIGPRANLGLGGATLAWPALLSVLLNMQSNAFMSGEQLLIAGTVQPPACSNPSTENLREACHQLDLRVKAAVSDIIEAGLIPIVIGGGHNNALPIIQACFEHFNQPLAVANLDPHSDFRAREGRHSGNPFRYAHQQGALSHYTVVGLHEQKNNHDSLTALTQAGFPFHTLQSWAWRRTHTLTNILSEVSQYLLKSDSPIGLELDVDAISNMPSSAMTACGVGVDDALYYVHRLAALEKVSYLHLAEAAPERHPAGLSAGQKVCGQVLAELICAFVKARLVL</sequence>
<dbReference type="EC" id="3.5.3.8" evidence="6"/>
<comment type="caution">
    <text evidence="6">The sequence shown here is derived from an EMBL/GenBank/DDBJ whole genome shotgun (WGS) entry which is preliminary data.</text>
</comment>
<keyword evidence="7" id="KW-1185">Reference proteome</keyword>
<proteinExistence type="inferred from homology"/>
<name>A0ABW1XPK7_9ALTE</name>
<dbReference type="PANTHER" id="PTHR11358">
    <property type="entry name" value="ARGINASE/AGMATINASE"/>
    <property type="match status" value="1"/>
</dbReference>